<dbReference type="GO" id="GO:0004497">
    <property type="term" value="F:monooxygenase activity"/>
    <property type="evidence" value="ECO:0007669"/>
    <property type="project" value="InterPro"/>
</dbReference>
<sequence length="56" mass="6196">MMEIKMTLATLLSKFDIKTVEDPWEITYEFSLTTPVKGGLNVEVTPLIPLKPASSA</sequence>
<dbReference type="EMBL" id="QXFY01000209">
    <property type="protein sequence ID" value="KAE9352100.1"/>
    <property type="molecule type" value="Genomic_DNA"/>
</dbReference>
<comment type="caution">
    <text evidence="1">The sequence shown here is derived from an EMBL/GenBank/DDBJ whole genome shotgun (WGS) entry which is preliminary data.</text>
</comment>
<dbReference type="SUPFAM" id="SSF48264">
    <property type="entry name" value="Cytochrome P450"/>
    <property type="match status" value="1"/>
</dbReference>
<name>A0A6G0S8T7_9STRA</name>
<dbReference type="GO" id="GO:0016705">
    <property type="term" value="F:oxidoreductase activity, acting on paired donors, with incorporation or reduction of molecular oxygen"/>
    <property type="evidence" value="ECO:0007669"/>
    <property type="project" value="InterPro"/>
</dbReference>
<dbReference type="InterPro" id="IPR036396">
    <property type="entry name" value="Cyt_P450_sf"/>
</dbReference>
<evidence type="ECO:0000313" key="1">
    <source>
        <dbReference type="EMBL" id="KAE9352100.1"/>
    </source>
</evidence>
<dbReference type="Proteomes" id="UP000486351">
    <property type="component" value="Unassembled WGS sequence"/>
</dbReference>
<dbReference type="GO" id="GO:0020037">
    <property type="term" value="F:heme binding"/>
    <property type="evidence" value="ECO:0007669"/>
    <property type="project" value="InterPro"/>
</dbReference>
<dbReference type="GO" id="GO:0005506">
    <property type="term" value="F:iron ion binding"/>
    <property type="evidence" value="ECO:0007669"/>
    <property type="project" value="InterPro"/>
</dbReference>
<accession>A0A6G0S8T7</accession>
<evidence type="ECO:0000313" key="2">
    <source>
        <dbReference type="Proteomes" id="UP000486351"/>
    </source>
</evidence>
<protein>
    <recommendedName>
        <fullName evidence="3">Cytochrome P450</fullName>
    </recommendedName>
</protein>
<gene>
    <name evidence="1" type="ORF">PF008_g5631</name>
</gene>
<organism evidence="1 2">
    <name type="scientific">Phytophthora fragariae</name>
    <dbReference type="NCBI Taxonomy" id="53985"/>
    <lineage>
        <taxon>Eukaryota</taxon>
        <taxon>Sar</taxon>
        <taxon>Stramenopiles</taxon>
        <taxon>Oomycota</taxon>
        <taxon>Peronosporomycetes</taxon>
        <taxon>Peronosporales</taxon>
        <taxon>Peronosporaceae</taxon>
        <taxon>Phytophthora</taxon>
    </lineage>
</organism>
<evidence type="ECO:0008006" key="3">
    <source>
        <dbReference type="Google" id="ProtNLM"/>
    </source>
</evidence>
<reference evidence="1 2" key="1">
    <citation type="submission" date="2018-09" db="EMBL/GenBank/DDBJ databases">
        <title>Genomic investigation of the strawberry pathogen Phytophthora fragariae indicates pathogenicity is determined by transcriptional variation in three key races.</title>
        <authorList>
            <person name="Adams T.M."/>
            <person name="Armitage A.D."/>
            <person name="Sobczyk M.K."/>
            <person name="Bates H.J."/>
            <person name="Dunwell J.M."/>
            <person name="Nellist C.F."/>
            <person name="Harrison R.J."/>
        </authorList>
    </citation>
    <scope>NUCLEOTIDE SEQUENCE [LARGE SCALE GENOMIC DNA]</scope>
    <source>
        <strain evidence="1 2">NOV-77</strain>
    </source>
</reference>
<proteinExistence type="predicted"/>
<dbReference type="AlphaFoldDB" id="A0A6G0S8T7"/>
<dbReference type="Gene3D" id="1.10.630.10">
    <property type="entry name" value="Cytochrome P450"/>
    <property type="match status" value="1"/>
</dbReference>